<dbReference type="InterPro" id="IPR002804">
    <property type="entry name" value="Archease"/>
</dbReference>
<keyword evidence="4" id="KW-0106">Calcium</keyword>
<evidence type="ECO:0000259" key="5">
    <source>
        <dbReference type="Pfam" id="PF01951"/>
    </source>
</evidence>
<dbReference type="Proteomes" id="UP000050502">
    <property type="component" value="Unassembled WGS sequence"/>
</dbReference>
<evidence type="ECO:0000313" key="7">
    <source>
        <dbReference type="EMBL" id="KPL87818.1"/>
    </source>
</evidence>
<dbReference type="GO" id="GO:0008033">
    <property type="term" value="P:tRNA processing"/>
    <property type="evidence" value="ECO:0007669"/>
    <property type="project" value="UniProtKB-KW"/>
</dbReference>
<name>A0A0N0RFB3_9CHLR</name>
<dbReference type="AlphaFoldDB" id="A0A0N0RFB3"/>
<dbReference type="SUPFAM" id="SSF69819">
    <property type="entry name" value="MTH1598-like"/>
    <property type="match status" value="1"/>
</dbReference>
<dbReference type="EMBL" id="BBZA01000027">
    <property type="protein sequence ID" value="GAP62027.1"/>
    <property type="molecule type" value="Genomic_DNA"/>
</dbReference>
<keyword evidence="2" id="KW-0819">tRNA processing</keyword>
<dbReference type="InterPro" id="IPR036820">
    <property type="entry name" value="Archease_dom_sf"/>
</dbReference>
<dbReference type="RefSeq" id="WP_054491956.1">
    <property type="nucleotide sequence ID" value="NZ_BBZA01000027.1"/>
</dbReference>
<comment type="caution">
    <text evidence="6">The sequence shown here is derived from an EMBL/GenBank/DDBJ whole genome shotgun (WGS) entry which is preliminary data.</text>
</comment>
<proteinExistence type="inferred from homology"/>
<dbReference type="Gene3D" id="3.55.10.10">
    <property type="entry name" value="Archease domain"/>
    <property type="match status" value="1"/>
</dbReference>
<reference evidence="8" key="3">
    <citation type="submission" date="2015-08" db="EMBL/GenBank/DDBJ databases">
        <title>Draft Genome Sequence of a Heterotrophic Facultative Anaerobic Bacterium Ardenticatena maritima Strain 110S.</title>
        <authorList>
            <person name="Kawaichi S."/>
            <person name="Yoshida T."/>
            <person name="Sako Y."/>
            <person name="Nakamura R."/>
        </authorList>
    </citation>
    <scope>NUCLEOTIDE SEQUENCE [LARGE SCALE GENOMIC DNA]</scope>
    <source>
        <strain evidence="8">110S</strain>
    </source>
</reference>
<dbReference type="InParanoid" id="A0A0N0RFB3"/>
<dbReference type="Pfam" id="PF01951">
    <property type="entry name" value="Archease"/>
    <property type="match status" value="1"/>
</dbReference>
<comment type="similarity">
    <text evidence="1">Belongs to the archease family.</text>
</comment>
<dbReference type="STRING" id="872965.SE16_09680"/>
<evidence type="ECO:0000256" key="3">
    <source>
        <dbReference type="ARBA" id="ARBA00022723"/>
    </source>
</evidence>
<dbReference type="EMBL" id="LGKN01000005">
    <property type="protein sequence ID" value="KPL87818.1"/>
    <property type="molecule type" value="Genomic_DNA"/>
</dbReference>
<dbReference type="InterPro" id="IPR023572">
    <property type="entry name" value="Archease_dom"/>
</dbReference>
<keyword evidence="3" id="KW-0479">Metal-binding</keyword>
<dbReference type="PANTHER" id="PTHR12682">
    <property type="entry name" value="ARCHEASE"/>
    <property type="match status" value="1"/>
</dbReference>
<gene>
    <name evidence="6" type="ORF">ARMA_0450</name>
    <name evidence="7" type="ORF">SE16_09680</name>
</gene>
<dbReference type="PANTHER" id="PTHR12682:SF11">
    <property type="entry name" value="PROTEIN ARCHEASE"/>
    <property type="match status" value="1"/>
</dbReference>
<reference evidence="7 9" key="2">
    <citation type="submission" date="2015-07" db="EMBL/GenBank/DDBJ databases">
        <title>Whole genome sequence of Ardenticatena maritima DSM 23922.</title>
        <authorList>
            <person name="Hemp J."/>
            <person name="Ward L.M."/>
            <person name="Pace L.A."/>
            <person name="Fischer W.W."/>
        </authorList>
    </citation>
    <scope>NUCLEOTIDE SEQUENCE [LARGE SCALE GENOMIC DNA]</scope>
    <source>
        <strain evidence="7 9">110S</strain>
    </source>
</reference>
<evidence type="ECO:0000256" key="4">
    <source>
        <dbReference type="ARBA" id="ARBA00022837"/>
    </source>
</evidence>
<keyword evidence="8" id="KW-1185">Reference proteome</keyword>
<protein>
    <recommendedName>
        <fullName evidence="5">Archease domain-containing protein</fullName>
    </recommendedName>
</protein>
<sequence>MCTYEELSHTADLAIRVQAETREGVYECAALGMFDLIAGGERHRVPCLREERRTLSSIDPESLLVDWLTELLVQHETSGEYLARVEIESLSDTTLTARLCWGTVDFEPFEDIKAVTYHDLRIAQREDGTWEATIVFDV</sequence>
<feature type="domain" description="Archease" evidence="5">
    <location>
        <begin position="4"/>
        <end position="138"/>
    </location>
</feature>
<evidence type="ECO:0000256" key="2">
    <source>
        <dbReference type="ARBA" id="ARBA00022694"/>
    </source>
</evidence>
<reference evidence="6 8" key="1">
    <citation type="journal article" date="2015" name="Genome Announc.">
        <title>Draft Genome Sequence of a Heterotrophic Facultative Anaerobic Thermophilic Bacterium, Ardenticatena maritima Strain 110ST.</title>
        <authorList>
            <person name="Kawaichi S."/>
            <person name="Yoshida T."/>
            <person name="Sako Y."/>
            <person name="Nakamura R."/>
        </authorList>
    </citation>
    <scope>NUCLEOTIDE SEQUENCE [LARGE SCALE GENOMIC DNA]</scope>
    <source>
        <strain evidence="6 8">110S</strain>
    </source>
</reference>
<accession>A0A0N0RFB3</accession>
<dbReference type="OrthoDB" id="164090at2"/>
<evidence type="ECO:0000313" key="6">
    <source>
        <dbReference type="EMBL" id="GAP62027.1"/>
    </source>
</evidence>
<evidence type="ECO:0000313" key="9">
    <source>
        <dbReference type="Proteomes" id="UP000050502"/>
    </source>
</evidence>
<evidence type="ECO:0000313" key="8">
    <source>
        <dbReference type="Proteomes" id="UP000037784"/>
    </source>
</evidence>
<evidence type="ECO:0000256" key="1">
    <source>
        <dbReference type="ARBA" id="ARBA00007963"/>
    </source>
</evidence>
<organism evidence="6 8">
    <name type="scientific">Ardenticatena maritima</name>
    <dbReference type="NCBI Taxonomy" id="872965"/>
    <lineage>
        <taxon>Bacteria</taxon>
        <taxon>Bacillati</taxon>
        <taxon>Chloroflexota</taxon>
        <taxon>Ardenticatenia</taxon>
        <taxon>Ardenticatenales</taxon>
        <taxon>Ardenticatenaceae</taxon>
        <taxon>Ardenticatena</taxon>
    </lineage>
</organism>
<dbReference type="GO" id="GO:0046872">
    <property type="term" value="F:metal ion binding"/>
    <property type="evidence" value="ECO:0007669"/>
    <property type="project" value="UniProtKB-KW"/>
</dbReference>
<dbReference type="Proteomes" id="UP000037784">
    <property type="component" value="Unassembled WGS sequence"/>
</dbReference>